<sequence length="428" mass="45838">MPDQTTVAVRMYNVGFGDCFLVTITRGLQVWRMLVDCGVHSQGRATINGVTRDISDVVHTVIADLTAVAAAGSPPHLDVVVATHHHQDHISGFAVDEWTSVDVGQVLVPFVEDTSDPAAQALRNSLVSTATQIHGFIEAKAQTNSGDLPAPLALASALAANSMGNAKATDRLLSRNGTQFKNTPPVMFVPNRDPAKNVIAVPIEGVSIHLLGPSRDPKQLALMDPPVSAQWLQLDPDQHPDDDDETPTIFDPIYVVADEDVQSIPSELRDARASLRLTQLGTDDDALLDAAAVLERSVNNTSVYFVLDVSGTRLLFVGDSQEGAWEHVLDDPVSKALVSSVAFYKIGHHGSHNATPKPFVESVLGQGAYAMLPWGLVKQWENTIPKAELLTALAQLNTHVVRADAPVAAPPAVVVDPGLLWSQVTFTV</sequence>
<dbReference type="Proteomes" id="UP000297604">
    <property type="component" value="Unassembled WGS sequence"/>
</dbReference>
<reference evidence="1 2" key="1">
    <citation type="submission" date="2019-03" db="EMBL/GenBank/DDBJ databases">
        <title>Genomics of glacier-inhabiting Cryobacterium strains.</title>
        <authorList>
            <person name="Liu Q."/>
            <person name="Xin Y.-H."/>
        </authorList>
    </citation>
    <scope>NUCLEOTIDE SEQUENCE [LARGE SCALE GENOMIC DNA]</scope>
    <source>
        <strain evidence="1 2">MDB1-5</strain>
    </source>
</reference>
<evidence type="ECO:0008006" key="3">
    <source>
        <dbReference type="Google" id="ProtNLM"/>
    </source>
</evidence>
<dbReference type="SUPFAM" id="SSF56281">
    <property type="entry name" value="Metallo-hydrolase/oxidoreductase"/>
    <property type="match status" value="1"/>
</dbReference>
<dbReference type="RefSeq" id="WP_134560116.1">
    <property type="nucleotide sequence ID" value="NZ_SOFS01000012.1"/>
</dbReference>
<comment type="caution">
    <text evidence="1">The sequence shown here is derived from an EMBL/GenBank/DDBJ whole genome shotgun (WGS) entry which is preliminary data.</text>
</comment>
<evidence type="ECO:0000313" key="1">
    <source>
        <dbReference type="EMBL" id="TFC22584.1"/>
    </source>
</evidence>
<organism evidence="1 2">
    <name type="scientific">Cryobacterium glucosi</name>
    <dbReference type="NCBI Taxonomy" id="1259175"/>
    <lineage>
        <taxon>Bacteria</taxon>
        <taxon>Bacillati</taxon>
        <taxon>Actinomycetota</taxon>
        <taxon>Actinomycetes</taxon>
        <taxon>Micrococcales</taxon>
        <taxon>Microbacteriaceae</taxon>
        <taxon>Cryobacterium</taxon>
    </lineage>
</organism>
<keyword evidence="2" id="KW-1185">Reference proteome</keyword>
<dbReference type="InterPro" id="IPR036866">
    <property type="entry name" value="RibonucZ/Hydroxyglut_hydro"/>
</dbReference>
<dbReference type="PANTHER" id="PTHR30619:SF1">
    <property type="entry name" value="RECOMBINATION PROTEIN 2"/>
    <property type="match status" value="1"/>
</dbReference>
<protein>
    <recommendedName>
        <fullName evidence="3">Metallo-beta-lactamase domain-containing protein</fullName>
    </recommendedName>
</protein>
<evidence type="ECO:0000313" key="2">
    <source>
        <dbReference type="Proteomes" id="UP000297604"/>
    </source>
</evidence>
<gene>
    <name evidence="1" type="ORF">E3O46_03840</name>
</gene>
<dbReference type="EMBL" id="SOFS01000012">
    <property type="protein sequence ID" value="TFC22584.1"/>
    <property type="molecule type" value="Genomic_DNA"/>
</dbReference>
<dbReference type="Gene3D" id="3.60.15.10">
    <property type="entry name" value="Ribonuclease Z/Hydroxyacylglutathione hydrolase-like"/>
    <property type="match status" value="1"/>
</dbReference>
<dbReference type="InterPro" id="IPR052159">
    <property type="entry name" value="Competence_DNA_uptake"/>
</dbReference>
<proteinExistence type="predicted"/>
<dbReference type="PANTHER" id="PTHR30619">
    <property type="entry name" value="DNA INTERNALIZATION/COMPETENCE PROTEIN COMEC/REC2"/>
    <property type="match status" value="1"/>
</dbReference>
<name>A0ABY2IQV5_9MICO</name>
<accession>A0ABY2IQV5</accession>